<keyword evidence="6" id="KW-0808">Transferase</keyword>
<gene>
    <name evidence="15" type="ORF">EYW49_13100</name>
</gene>
<dbReference type="GO" id="GO:0031469">
    <property type="term" value="C:bacterial microcompartment"/>
    <property type="evidence" value="ECO:0007669"/>
    <property type="project" value="UniProtKB-SubCell"/>
</dbReference>
<evidence type="ECO:0000256" key="6">
    <source>
        <dbReference type="ARBA" id="ARBA00022679"/>
    </source>
</evidence>
<keyword evidence="8" id="KW-0862">Zinc</keyword>
<evidence type="ECO:0000256" key="4">
    <source>
        <dbReference type="ARBA" id="ARBA00012206"/>
    </source>
</evidence>
<evidence type="ECO:0000256" key="14">
    <source>
        <dbReference type="ARBA" id="ARBA00033077"/>
    </source>
</evidence>
<dbReference type="UniPathway" id="UPA00621"/>
<keyword evidence="9" id="KW-0012">Acyltransferase</keyword>
<evidence type="ECO:0000256" key="11">
    <source>
        <dbReference type="ARBA" id="ARBA00024446"/>
    </source>
</evidence>
<dbReference type="AlphaFoldDB" id="A0A4Q9VME9"/>
<evidence type="ECO:0000256" key="1">
    <source>
        <dbReference type="ARBA" id="ARBA00001947"/>
    </source>
</evidence>
<dbReference type="PANTHER" id="PTHR39453:SF1">
    <property type="entry name" value="PHOSPHATE PROPANOYLTRANSFERASE"/>
    <property type="match status" value="1"/>
</dbReference>
<evidence type="ECO:0000313" key="15">
    <source>
        <dbReference type="EMBL" id="TBW36773.1"/>
    </source>
</evidence>
<keyword evidence="11" id="KW-1283">Bacterial microcompartment</keyword>
<comment type="caution">
    <text evidence="15">The sequence shown here is derived from an EMBL/GenBank/DDBJ whole genome shotgun (WGS) entry which is preliminary data.</text>
</comment>
<dbReference type="Proteomes" id="UP000292781">
    <property type="component" value="Unassembled WGS sequence"/>
</dbReference>
<sequence length="229" mass="24492">MWIQPDEMIDRVTRAVMARLPVPATPRRLTVPIGVSVRHIHLCRAHVTTLFGEGHELRVFNELYQTGHYAAQEQLMVVGPRHAIERVRVLGPPRAYSQVELARTDAVAVGLDLPLATEGRDPESRAVTLVGPEGTVRLPGGSEGGAFIARRHVHLGVDDAAALGVAAGDLLDLEIGGPRPTTLHGVLVRVQAGWRPEVHLDTDEANACGVRTGQTATLIVPSGEGADHG</sequence>
<organism evidence="15 16">
    <name type="scientific">Siculibacillus lacustris</name>
    <dbReference type="NCBI Taxonomy" id="1549641"/>
    <lineage>
        <taxon>Bacteria</taxon>
        <taxon>Pseudomonadati</taxon>
        <taxon>Pseudomonadota</taxon>
        <taxon>Alphaproteobacteria</taxon>
        <taxon>Hyphomicrobiales</taxon>
        <taxon>Ancalomicrobiaceae</taxon>
        <taxon>Siculibacillus</taxon>
    </lineage>
</organism>
<comment type="pathway">
    <text evidence="2">Polyol metabolism; 1,2-propanediol degradation.</text>
</comment>
<accession>A0A4Q9VME9</accession>
<dbReference type="EC" id="2.3.1.222" evidence="4"/>
<dbReference type="RefSeq" id="WP_131310037.1">
    <property type="nucleotide sequence ID" value="NZ_SJFN01000018.1"/>
</dbReference>
<proteinExistence type="inferred from homology"/>
<protein>
    <recommendedName>
        <fullName evidence="5">Phosphate propanoyltransferase</fullName>
        <ecNumber evidence="4">2.3.1.222</ecNumber>
    </recommendedName>
    <alternativeName>
        <fullName evidence="13">Phosphate acyltransferase PduL</fullName>
    </alternativeName>
    <alternativeName>
        <fullName evidence="12">Phosphotransacylase PduL</fullName>
    </alternativeName>
    <alternativeName>
        <fullName evidence="14">Propanediol utilization protein PduL</fullName>
    </alternativeName>
</protein>
<evidence type="ECO:0000256" key="8">
    <source>
        <dbReference type="ARBA" id="ARBA00022833"/>
    </source>
</evidence>
<dbReference type="OrthoDB" id="9784365at2"/>
<keyword evidence="7" id="KW-0479">Metal-binding</keyword>
<comment type="similarity">
    <text evidence="3">Belongs to the PduL family.</text>
</comment>
<dbReference type="PANTHER" id="PTHR39453">
    <property type="entry name" value="PHOSPHATE PROPANOYLTRANSFERASE"/>
    <property type="match status" value="1"/>
</dbReference>
<comment type="subcellular location">
    <subcellularLocation>
        <location evidence="10">Bacterial microcompartment</location>
    </subcellularLocation>
</comment>
<evidence type="ECO:0000256" key="13">
    <source>
        <dbReference type="ARBA" id="ARBA00030939"/>
    </source>
</evidence>
<evidence type="ECO:0000256" key="12">
    <source>
        <dbReference type="ARBA" id="ARBA00030044"/>
    </source>
</evidence>
<dbReference type="GO" id="GO:0046872">
    <property type="term" value="F:metal ion binding"/>
    <property type="evidence" value="ECO:0007669"/>
    <property type="project" value="UniProtKB-KW"/>
</dbReference>
<evidence type="ECO:0000313" key="16">
    <source>
        <dbReference type="Proteomes" id="UP000292781"/>
    </source>
</evidence>
<dbReference type="GO" id="GO:0016747">
    <property type="term" value="F:acyltransferase activity, transferring groups other than amino-acyl groups"/>
    <property type="evidence" value="ECO:0007669"/>
    <property type="project" value="InterPro"/>
</dbReference>
<evidence type="ECO:0000256" key="2">
    <source>
        <dbReference type="ARBA" id="ARBA00004836"/>
    </source>
</evidence>
<evidence type="ECO:0000256" key="5">
    <source>
        <dbReference type="ARBA" id="ARBA00020837"/>
    </source>
</evidence>
<evidence type="ECO:0000256" key="9">
    <source>
        <dbReference type="ARBA" id="ARBA00023315"/>
    </source>
</evidence>
<evidence type="ECO:0000256" key="10">
    <source>
        <dbReference type="ARBA" id="ARBA00024322"/>
    </source>
</evidence>
<name>A0A4Q9VME9_9HYPH</name>
<reference evidence="15 16" key="1">
    <citation type="submission" date="2019-02" db="EMBL/GenBank/DDBJ databases">
        <title>Siculibacillus lacustris gen. nov., sp. nov., a new rosette-forming bacterium isolated from a freshwater crater lake (Lake St. Ana, Romania).</title>
        <authorList>
            <person name="Felfoldi T."/>
            <person name="Marton Z."/>
            <person name="Szabo A."/>
            <person name="Mentes A."/>
            <person name="Boka K."/>
            <person name="Marialigeti K."/>
            <person name="Mathe I."/>
            <person name="Koncz M."/>
            <person name="Schumann P."/>
            <person name="Toth E."/>
        </authorList>
    </citation>
    <scope>NUCLEOTIDE SEQUENCE [LARGE SCALE GENOMIC DNA]</scope>
    <source>
        <strain evidence="15 16">SA-279</strain>
    </source>
</reference>
<comment type="cofactor">
    <cofactor evidence="1">
        <name>Zn(2+)</name>
        <dbReference type="ChEBI" id="CHEBI:29105"/>
    </cofactor>
</comment>
<evidence type="ECO:0000256" key="3">
    <source>
        <dbReference type="ARBA" id="ARBA00007342"/>
    </source>
</evidence>
<keyword evidence="16" id="KW-1185">Reference proteome</keyword>
<dbReference type="GO" id="GO:0051144">
    <property type="term" value="P:1,2-propanediol catabolic process"/>
    <property type="evidence" value="ECO:0007669"/>
    <property type="project" value="UniProtKB-UniPathway"/>
</dbReference>
<dbReference type="EMBL" id="SJFN01000018">
    <property type="protein sequence ID" value="TBW36773.1"/>
    <property type="molecule type" value="Genomic_DNA"/>
</dbReference>
<dbReference type="InterPro" id="IPR008300">
    <property type="entry name" value="PTAC"/>
</dbReference>
<dbReference type="Pfam" id="PF06130">
    <property type="entry name" value="PTAC"/>
    <property type="match status" value="1"/>
</dbReference>
<evidence type="ECO:0000256" key="7">
    <source>
        <dbReference type="ARBA" id="ARBA00022723"/>
    </source>
</evidence>